<evidence type="ECO:0000256" key="9">
    <source>
        <dbReference type="SAM" id="Coils"/>
    </source>
</evidence>
<evidence type="ECO:0000256" key="2">
    <source>
        <dbReference type="ARBA" id="ARBA00022679"/>
    </source>
</evidence>
<dbReference type="Pfam" id="PF04997">
    <property type="entry name" value="RNA_pol_Rpb1_1"/>
    <property type="match status" value="1"/>
</dbReference>
<dbReference type="InterPro" id="IPR006592">
    <property type="entry name" value="RNA_pol_N"/>
</dbReference>
<dbReference type="RefSeq" id="WP_246894733.1">
    <property type="nucleotide sequence ID" value="NZ_JAKGAK010000011.1"/>
</dbReference>
<dbReference type="InterPro" id="IPR045867">
    <property type="entry name" value="DNA-dir_RpoC_beta_prime"/>
</dbReference>
<evidence type="ECO:0000256" key="4">
    <source>
        <dbReference type="ARBA" id="ARBA00022723"/>
    </source>
</evidence>
<feature type="binding site" evidence="7">
    <location>
        <position position="464"/>
    </location>
    <ligand>
        <name>Mg(2+)</name>
        <dbReference type="ChEBI" id="CHEBI:18420"/>
    </ligand>
</feature>
<feature type="binding site" evidence="7">
    <location>
        <position position="88"/>
    </location>
    <ligand>
        <name>Zn(2+)</name>
        <dbReference type="ChEBI" id="CHEBI:29105"/>
        <label>1</label>
    </ligand>
</feature>
<comment type="cofactor">
    <cofactor evidence="7">
        <name>Zn(2+)</name>
        <dbReference type="ChEBI" id="CHEBI:29105"/>
    </cofactor>
    <text evidence="7">Binds 2 Zn(2+) ions per subunit.</text>
</comment>
<evidence type="ECO:0000256" key="1">
    <source>
        <dbReference type="ARBA" id="ARBA00022478"/>
    </source>
</evidence>
<keyword evidence="4 7" id="KW-0479">Metal-binding</keyword>
<dbReference type="Gene3D" id="2.40.40.20">
    <property type="match status" value="1"/>
</dbReference>
<feature type="binding site" evidence="7">
    <location>
        <position position="462"/>
    </location>
    <ligand>
        <name>Mg(2+)</name>
        <dbReference type="ChEBI" id="CHEBI:18420"/>
    </ligand>
</feature>
<dbReference type="InterPro" id="IPR044893">
    <property type="entry name" value="RNA_pol_Rpb1_clamp_domain"/>
</dbReference>
<dbReference type="InterPro" id="IPR000722">
    <property type="entry name" value="RNA_pol_asu"/>
</dbReference>
<comment type="caution">
    <text evidence="12">The sequence shown here is derived from an EMBL/GenBank/DDBJ whole genome shotgun (WGS) entry which is preliminary data.</text>
</comment>
<accession>A0ABV8XFH4</accession>
<dbReference type="SUPFAM" id="SSF64484">
    <property type="entry name" value="beta and beta-prime subunits of DNA dependent RNA-polymerase"/>
    <property type="match status" value="1"/>
</dbReference>
<feature type="binding site" evidence="7">
    <location>
        <position position="815"/>
    </location>
    <ligand>
        <name>Zn(2+)</name>
        <dbReference type="ChEBI" id="CHEBI:29105"/>
        <label>2</label>
    </ligand>
</feature>
<evidence type="ECO:0000256" key="6">
    <source>
        <dbReference type="ARBA" id="ARBA00048552"/>
    </source>
</evidence>
<feature type="binding site" evidence="7">
    <location>
        <position position="899"/>
    </location>
    <ligand>
        <name>Zn(2+)</name>
        <dbReference type="ChEBI" id="CHEBI:29105"/>
        <label>2</label>
    </ligand>
</feature>
<reference evidence="13" key="1">
    <citation type="journal article" date="2019" name="Int. J. Syst. Evol. Microbiol.">
        <title>The Global Catalogue of Microorganisms (GCM) 10K type strain sequencing project: providing services to taxonomists for standard genome sequencing and annotation.</title>
        <authorList>
            <consortium name="The Broad Institute Genomics Platform"/>
            <consortium name="The Broad Institute Genome Sequencing Center for Infectious Disease"/>
            <person name="Wu L."/>
            <person name="Ma J."/>
        </authorList>
    </citation>
    <scope>NUCLEOTIDE SEQUENCE [LARGE SCALE GENOMIC DNA]</scope>
    <source>
        <strain evidence="13">CCUG 49679</strain>
    </source>
</reference>
<dbReference type="Gene3D" id="1.10.1790.20">
    <property type="match status" value="1"/>
</dbReference>
<feature type="binding site" evidence="7">
    <location>
        <position position="460"/>
    </location>
    <ligand>
        <name>Mg(2+)</name>
        <dbReference type="ChEBI" id="CHEBI:18420"/>
    </ligand>
</feature>
<dbReference type="CDD" id="cd02655">
    <property type="entry name" value="RNAP_beta'_C"/>
    <property type="match status" value="1"/>
</dbReference>
<dbReference type="Proteomes" id="UP001596015">
    <property type="component" value="Unassembled WGS sequence"/>
</dbReference>
<keyword evidence="9" id="KW-0175">Coiled coil</keyword>
<dbReference type="InterPro" id="IPR007083">
    <property type="entry name" value="RNA_pol_Rpb1_4"/>
</dbReference>
<dbReference type="HAMAP" id="MF_01322">
    <property type="entry name" value="RNApol_bact_RpoC"/>
    <property type="match status" value="1"/>
</dbReference>
<keyword evidence="5 7" id="KW-0804">Transcription</keyword>
<evidence type="ECO:0000256" key="7">
    <source>
        <dbReference type="HAMAP-Rule" id="MF_01322"/>
    </source>
</evidence>
<dbReference type="InterPro" id="IPR007080">
    <property type="entry name" value="RNA_pol_Rpb1_1"/>
</dbReference>
<comment type="cofactor">
    <cofactor evidence="7">
        <name>Mg(2+)</name>
        <dbReference type="ChEBI" id="CHEBI:18420"/>
    </cofactor>
    <text evidence="7">Binds 1 Mg(2+) ion per subunit.</text>
</comment>
<dbReference type="GO" id="GO:0003899">
    <property type="term" value="F:DNA-directed RNA polymerase activity"/>
    <property type="evidence" value="ECO:0007669"/>
    <property type="project" value="UniProtKB-EC"/>
</dbReference>
<evidence type="ECO:0000313" key="13">
    <source>
        <dbReference type="Proteomes" id="UP001596015"/>
    </source>
</evidence>
<sequence>MKDLVKVLKSQAQSEEFDAIKITLASPDLIRSWSYGEVKKPETINYRTFKPERDGLFCAKIFGPVKDYECLCGKYKRMKHRGIICEKCGVEVTKAAVRRERMGHIELAAPVAHIWFLKSLPSRIGLFLDMTLRDIERVLYFESFMVIDPGMTTLERGQLLNDEQYFEALEEFGDDFDARMGAEAVQALLNDVDLEEEIERLREEVPQTNSETKIKKLSKRLKLLEAFYKSGNDPAWMIMEVLPVLPPDLRPLVPLDGGRFATSDLNDLYRRVINRNNRLKRLLDLNAPDIIVRNEKRMLQESVDALLDNGRRGRAITGSNKRPLKSLADMIKGKQGRFRQNLLGKRVDYSGRSVITVGPTLRLHQCGLPKKMALELFKPFIYSKLQASGQASTIKAAKKMVERELPEVWDILADVIREHPVMLNRAPTLHRLGIQAFEPLLIEGKAIQLHPLVCAAYNADFDGDQMAVHVPLTLEAQLEARTLMMATNNVLSPANGEPIIVPSQDVVLGLYYMTREKVNAKGEGMVFSNLDEVERAFGTESVSMHARVKVRLTEYDRDDESGELNGKTSLRDTTVGRALLFRILPKGMPYELVDQPMKKKAISGLINAVYRRAGLKDTVIFADQLMYTGFRLATWSGASIGVNDFVIPDSKKEIVDGAEEEVKEIEDQFSSGLVTAGEKYNKVIDIWSKANDKVAKAMMAGISKETVTDRHGEQVEQDSFNSVFIMADSGARGSAAQIRQLAGMRGLMAKPDGSIIETPITANFREGLNVLQYFISTHGARKGLADTALKTANSGYLTRRLVDVSQDLVVTEEDCGTYEGLTLHPVIEGGDVIVSLAQRVLGRVVAQDVVDPATDDVLIPRGTLLDEAWCAELDTMGVDEIIVRSAITCETRHGVCASCYGRDLARGHQVNIGEAVGVIAAQSIGEPGTQLTMRTFHIGGAASRASAVDSVQVKHGGTVRLHNIKHVERNDGKLIVVSRSSALAVADEHGREREYYKLPYGAELSVRDGDMVEGGTPVAKWDPHTHPVVAEVEGRAQFSDMEEGITIHRSVDEMTGLSNIEVIETAARPTSGREKRPMIMLLDENGEHVTLPGSNTPVQYMLPGKAIIAGENGDQVGVGEVIARIPVEASGNKDITGGLPRVADLFEARKPKEPAILAEVTGTISFGKETKGKRRLTVTPEEGEPVEMLIPKWRQIGVFEGETVEKGEVISDGPSNPHDILRLLGIAELAKYITVEIQDVYRLQGVVIDDKHIEVIVRQMLRKVEITDAGDSSFITGDQAEYVRVLEENARLAQEDKFPAKSERLLLGITKASLATESFISAASFQETTRVLTEAAVSGKRDYLRGLKENVVVGRLVPAGTGLAHHAERRRKREDDGHTVNPSASDVEQELGAQLTALDADDEDL</sequence>
<dbReference type="InterPro" id="IPR038120">
    <property type="entry name" value="Rpb1_funnel_sf"/>
</dbReference>
<evidence type="ECO:0000259" key="11">
    <source>
        <dbReference type="SMART" id="SM00663"/>
    </source>
</evidence>
<evidence type="ECO:0000256" key="10">
    <source>
        <dbReference type="SAM" id="MobiDB-lite"/>
    </source>
</evidence>
<feature type="region of interest" description="Disordered" evidence="10">
    <location>
        <begin position="1363"/>
        <end position="1405"/>
    </location>
</feature>
<dbReference type="InterPro" id="IPR007066">
    <property type="entry name" value="RNA_pol_Rpb1_3"/>
</dbReference>
<evidence type="ECO:0000256" key="3">
    <source>
        <dbReference type="ARBA" id="ARBA00022695"/>
    </source>
</evidence>
<dbReference type="InterPro" id="IPR007081">
    <property type="entry name" value="RNA_pol_Rpb1_5"/>
</dbReference>
<keyword evidence="7" id="KW-0460">Magnesium</keyword>
<feature type="binding site" evidence="7">
    <location>
        <position position="896"/>
    </location>
    <ligand>
        <name>Zn(2+)</name>
        <dbReference type="ChEBI" id="CHEBI:29105"/>
        <label>2</label>
    </ligand>
</feature>
<dbReference type="Gene3D" id="1.10.40.90">
    <property type="match status" value="1"/>
</dbReference>
<dbReference type="InterPro" id="IPR012754">
    <property type="entry name" value="DNA-dir_RpoC_beta_prime_bact"/>
</dbReference>
<dbReference type="NCBIfam" id="TIGR02386">
    <property type="entry name" value="rpoC_TIGR"/>
    <property type="match status" value="1"/>
</dbReference>
<keyword evidence="13" id="KW-1185">Reference proteome</keyword>
<comment type="subunit">
    <text evidence="7">The RNAP catalytic core consists of 2 alpha, 1 beta, 1 beta' and 1 omega subunit. When a sigma factor is associated with the core the holoenzyme is formed, which can initiate transcription.</text>
</comment>
<gene>
    <name evidence="7 12" type="primary">rpoC</name>
    <name evidence="12" type="ORF">ACFO0E_09225</name>
</gene>
<dbReference type="PANTHER" id="PTHR19376:SF54">
    <property type="entry name" value="DNA-DIRECTED RNA POLYMERASE SUBUNIT BETA"/>
    <property type="match status" value="1"/>
</dbReference>
<dbReference type="Pfam" id="PF00623">
    <property type="entry name" value="RNA_pol_Rpb1_2"/>
    <property type="match status" value="2"/>
</dbReference>
<proteinExistence type="inferred from homology"/>
<dbReference type="Pfam" id="PF04983">
    <property type="entry name" value="RNA_pol_Rpb1_3"/>
    <property type="match status" value="1"/>
</dbReference>
<evidence type="ECO:0000256" key="5">
    <source>
        <dbReference type="ARBA" id="ARBA00023163"/>
    </source>
</evidence>
<feature type="domain" description="RNA polymerase N-terminal" evidence="11">
    <location>
        <begin position="235"/>
        <end position="514"/>
    </location>
</feature>
<dbReference type="Gene3D" id="1.10.132.30">
    <property type="match status" value="1"/>
</dbReference>
<protein>
    <recommendedName>
        <fullName evidence="7">DNA-directed RNA polymerase subunit beta'</fullName>
        <shortName evidence="7">RNAP subunit beta'</shortName>
        <ecNumber evidence="7">2.7.7.6</ecNumber>
    </recommendedName>
    <alternativeName>
        <fullName evidence="7">RNA polymerase subunit beta'</fullName>
    </alternativeName>
    <alternativeName>
        <fullName evidence="7">Transcriptase subunit beta'</fullName>
    </alternativeName>
</protein>
<keyword evidence="1 7" id="KW-0240">DNA-directed RNA polymerase</keyword>
<feature type="coiled-coil region" evidence="9">
    <location>
        <begin position="184"/>
        <end position="211"/>
    </location>
</feature>
<feature type="binding site" evidence="7">
    <location>
        <position position="85"/>
    </location>
    <ligand>
        <name>Zn(2+)</name>
        <dbReference type="ChEBI" id="CHEBI:29105"/>
        <label>1</label>
    </ligand>
</feature>
<dbReference type="Pfam" id="PF05000">
    <property type="entry name" value="RNA_pol_Rpb1_4"/>
    <property type="match status" value="1"/>
</dbReference>
<dbReference type="Gene3D" id="2.40.50.100">
    <property type="match status" value="3"/>
</dbReference>
<feature type="binding site" evidence="7">
    <location>
        <position position="70"/>
    </location>
    <ligand>
        <name>Zn(2+)</name>
        <dbReference type="ChEBI" id="CHEBI:29105"/>
        <label>1</label>
    </ligand>
</feature>
<evidence type="ECO:0000313" key="12">
    <source>
        <dbReference type="EMBL" id="MFC4416591.1"/>
    </source>
</evidence>
<dbReference type="Gene3D" id="4.10.860.120">
    <property type="entry name" value="RNA polymerase II, clamp domain"/>
    <property type="match status" value="1"/>
</dbReference>
<keyword evidence="3 7" id="KW-0548">Nucleotidyltransferase</keyword>
<comment type="similarity">
    <text evidence="7 8">Belongs to the RNA polymerase beta' chain family.</text>
</comment>
<dbReference type="Pfam" id="PF04998">
    <property type="entry name" value="RNA_pol_Rpb1_5"/>
    <property type="match status" value="1"/>
</dbReference>
<comment type="function">
    <text evidence="7 8">DNA-dependent RNA polymerase catalyzes the transcription of DNA into RNA using the four ribonucleoside triphosphates as substrates.</text>
</comment>
<dbReference type="GO" id="GO:0000428">
    <property type="term" value="C:DNA-directed RNA polymerase complex"/>
    <property type="evidence" value="ECO:0007669"/>
    <property type="project" value="UniProtKB-KW"/>
</dbReference>
<keyword evidence="7" id="KW-0862">Zinc</keyword>
<keyword evidence="2 7" id="KW-0808">Transferase</keyword>
<dbReference type="EMBL" id="JBHSEO010000052">
    <property type="protein sequence ID" value="MFC4416591.1"/>
    <property type="molecule type" value="Genomic_DNA"/>
</dbReference>
<dbReference type="CDD" id="cd01609">
    <property type="entry name" value="RNAP_beta'_N"/>
    <property type="match status" value="1"/>
</dbReference>
<dbReference type="InterPro" id="IPR042102">
    <property type="entry name" value="RNA_pol_Rpb1_3_sf"/>
</dbReference>
<dbReference type="Gene3D" id="1.10.150.390">
    <property type="match status" value="1"/>
</dbReference>
<comment type="catalytic activity">
    <reaction evidence="6 7 8">
        <text>RNA(n) + a ribonucleoside 5'-triphosphate = RNA(n+1) + diphosphate</text>
        <dbReference type="Rhea" id="RHEA:21248"/>
        <dbReference type="Rhea" id="RHEA-COMP:14527"/>
        <dbReference type="Rhea" id="RHEA-COMP:17342"/>
        <dbReference type="ChEBI" id="CHEBI:33019"/>
        <dbReference type="ChEBI" id="CHEBI:61557"/>
        <dbReference type="ChEBI" id="CHEBI:140395"/>
        <dbReference type="EC" id="2.7.7.6"/>
    </reaction>
</comment>
<evidence type="ECO:0000256" key="8">
    <source>
        <dbReference type="RuleBase" id="RU004279"/>
    </source>
</evidence>
<dbReference type="SMART" id="SM00663">
    <property type="entry name" value="RPOLA_N"/>
    <property type="match status" value="1"/>
</dbReference>
<dbReference type="Gene3D" id="1.10.274.100">
    <property type="entry name" value="RNA polymerase Rpb1, domain 3"/>
    <property type="match status" value="1"/>
</dbReference>
<name>A0ABV8XFH4_9GAMM</name>
<feature type="binding site" evidence="7">
    <location>
        <position position="72"/>
    </location>
    <ligand>
        <name>Zn(2+)</name>
        <dbReference type="ChEBI" id="CHEBI:29105"/>
        <label>1</label>
    </ligand>
</feature>
<dbReference type="PANTHER" id="PTHR19376">
    <property type="entry name" value="DNA-DIRECTED RNA POLYMERASE"/>
    <property type="match status" value="1"/>
</dbReference>
<organism evidence="12 13">
    <name type="scientific">Chromohalobacter beijerinckii</name>
    <dbReference type="NCBI Taxonomy" id="86179"/>
    <lineage>
        <taxon>Bacteria</taxon>
        <taxon>Pseudomonadati</taxon>
        <taxon>Pseudomonadota</taxon>
        <taxon>Gammaproteobacteria</taxon>
        <taxon>Oceanospirillales</taxon>
        <taxon>Halomonadaceae</taxon>
        <taxon>Chromohalobacter</taxon>
    </lineage>
</organism>
<dbReference type="EC" id="2.7.7.6" evidence="7"/>
<feature type="binding site" evidence="7">
    <location>
        <position position="889"/>
    </location>
    <ligand>
        <name>Zn(2+)</name>
        <dbReference type="ChEBI" id="CHEBI:29105"/>
        <label>2</label>
    </ligand>
</feature>